<comment type="caution">
    <text evidence="12">The sequence shown here is derived from an EMBL/GenBank/DDBJ whole genome shotgun (WGS) entry which is preliminary data.</text>
</comment>
<evidence type="ECO:0000256" key="4">
    <source>
        <dbReference type="ARBA" id="ARBA00022485"/>
    </source>
</evidence>
<dbReference type="GO" id="GO:0006269">
    <property type="term" value="P:DNA replication, synthesis of primer"/>
    <property type="evidence" value="ECO:0007669"/>
    <property type="project" value="UniProtKB-KW"/>
</dbReference>
<keyword evidence="8" id="KW-0408">Iron</keyword>
<feature type="domain" description="DNA primase large subunit C-terminal" evidence="11">
    <location>
        <begin position="295"/>
        <end position="465"/>
    </location>
</feature>
<gene>
    <name evidence="12" type="ORF">WR25_18201</name>
</gene>
<evidence type="ECO:0000256" key="6">
    <source>
        <dbReference type="ARBA" id="ARBA00022705"/>
    </source>
</evidence>
<dbReference type="PANTHER" id="PTHR10537">
    <property type="entry name" value="DNA PRIMASE LARGE SUBUNIT"/>
    <property type="match status" value="1"/>
</dbReference>
<evidence type="ECO:0000313" key="12">
    <source>
        <dbReference type="EMBL" id="PAV61350.1"/>
    </source>
</evidence>
<reference evidence="12 13" key="1">
    <citation type="journal article" date="2017" name="Curr. Biol.">
        <title>Genome architecture and evolution of a unichromosomal asexual nematode.</title>
        <authorList>
            <person name="Fradin H."/>
            <person name="Zegar C."/>
            <person name="Gutwein M."/>
            <person name="Lucas J."/>
            <person name="Kovtun M."/>
            <person name="Corcoran D."/>
            <person name="Baugh L.R."/>
            <person name="Kiontke K."/>
            <person name="Gunsalus K."/>
            <person name="Fitch D.H."/>
            <person name="Piano F."/>
        </authorList>
    </citation>
    <scope>NUCLEOTIDE SEQUENCE [LARGE SCALE GENOMIC DNA]</scope>
    <source>
        <strain evidence="12">PF1309</strain>
    </source>
</reference>
<accession>A0A2A2JI21</accession>
<dbReference type="PANTHER" id="PTHR10537:SF3">
    <property type="entry name" value="DNA PRIMASE LARGE SUBUNIT"/>
    <property type="match status" value="1"/>
</dbReference>
<dbReference type="STRING" id="2018661.A0A2A2JI21"/>
<keyword evidence="13" id="KW-1185">Reference proteome</keyword>
<evidence type="ECO:0000256" key="2">
    <source>
        <dbReference type="ARBA" id="ARBA00010564"/>
    </source>
</evidence>
<dbReference type="GO" id="GO:0005658">
    <property type="term" value="C:alpha DNA polymerase:primase complex"/>
    <property type="evidence" value="ECO:0007669"/>
    <property type="project" value="TreeGrafter"/>
</dbReference>
<sequence length="529" mass="60776">MDFSLGKHRVIRSRAGTDASAHSLSAGSLHNLPTYEKPLNAIISLPEVDKIAIDRIKVLKKMEECRERMHILHSDFTKEFVIKPRLHEQMPLLQGNLSALADFEKASRDDQIGHFMLRLAFCRTYEHTSYIINLESDLFKYRFHRESKEGAVQFVGQFQFIQKIGLDEKMQLAPELIAVFGWGEEKLRRIDIYKVSFNKAADLLRKRKSCVLLKGGHVFLPFARNKMATILANHLKQSMRLSMNEAYRNLAVISEENRLLPRLGELAVQVARHKRSYLQSSVDSKGAIHKEQLDELACTSYPPCMKEIHNSLRRNHHLRYGARRQYGQFLKEAGLPMEEQLQFLKEEFTKKIDSDKFDRQYGYDIRYIYGKEGRRAEMSGMACATIILKSQPGPLDCHGCPFAHMETALLTQRLKNCDISDVEVENIVGFSKTRQYDRACTRYFEAVHKMEDGALGQMITHPNQYLKLSQEIYAGRRTTKKHIVISEEVKPSPSQLAAAAAQPIQVTMPVSECKKEPKVEDVIDELMQD</sequence>
<evidence type="ECO:0000256" key="9">
    <source>
        <dbReference type="ARBA" id="ARBA00023014"/>
    </source>
</evidence>
<keyword evidence="4" id="KW-0004">4Fe-4S</keyword>
<evidence type="ECO:0000256" key="5">
    <source>
        <dbReference type="ARBA" id="ARBA00022515"/>
    </source>
</evidence>
<keyword evidence="10" id="KW-0238">DNA-binding</keyword>
<comment type="cofactor">
    <cofactor evidence="1">
        <name>[4Fe-4S] cluster</name>
        <dbReference type="ChEBI" id="CHEBI:49883"/>
    </cofactor>
</comment>
<dbReference type="GO" id="GO:0046872">
    <property type="term" value="F:metal ion binding"/>
    <property type="evidence" value="ECO:0007669"/>
    <property type="project" value="UniProtKB-KW"/>
</dbReference>
<evidence type="ECO:0000313" key="13">
    <source>
        <dbReference type="Proteomes" id="UP000218231"/>
    </source>
</evidence>
<dbReference type="AlphaFoldDB" id="A0A2A2JI21"/>
<dbReference type="GO" id="GO:0003677">
    <property type="term" value="F:DNA binding"/>
    <property type="evidence" value="ECO:0007669"/>
    <property type="project" value="UniProtKB-KW"/>
</dbReference>
<dbReference type="InterPro" id="IPR007238">
    <property type="entry name" value="DNA_primase_lsu_euk/arc"/>
</dbReference>
<protein>
    <recommendedName>
        <fullName evidence="3">DNA primase large subunit</fullName>
    </recommendedName>
</protein>
<dbReference type="CDD" id="cd07322">
    <property type="entry name" value="PriL_PriS_Eukaryotic"/>
    <property type="match status" value="1"/>
</dbReference>
<dbReference type="Gene3D" id="1.20.930.80">
    <property type="match status" value="1"/>
</dbReference>
<evidence type="ECO:0000259" key="11">
    <source>
        <dbReference type="Pfam" id="PF04104"/>
    </source>
</evidence>
<organism evidence="12 13">
    <name type="scientific">Diploscapter pachys</name>
    <dbReference type="NCBI Taxonomy" id="2018661"/>
    <lineage>
        <taxon>Eukaryota</taxon>
        <taxon>Metazoa</taxon>
        <taxon>Ecdysozoa</taxon>
        <taxon>Nematoda</taxon>
        <taxon>Chromadorea</taxon>
        <taxon>Rhabditida</taxon>
        <taxon>Rhabditina</taxon>
        <taxon>Rhabditomorpha</taxon>
        <taxon>Rhabditoidea</taxon>
        <taxon>Rhabditidae</taxon>
        <taxon>Diploscapter</taxon>
    </lineage>
</organism>
<evidence type="ECO:0000256" key="10">
    <source>
        <dbReference type="ARBA" id="ARBA00023125"/>
    </source>
</evidence>
<evidence type="ECO:0000256" key="1">
    <source>
        <dbReference type="ARBA" id="ARBA00001966"/>
    </source>
</evidence>
<evidence type="ECO:0000256" key="3">
    <source>
        <dbReference type="ARBA" id="ARBA00019038"/>
    </source>
</evidence>
<dbReference type="Pfam" id="PF26466">
    <property type="entry name" value="DNA_primase_lrg_N"/>
    <property type="match status" value="1"/>
</dbReference>
<evidence type="ECO:0000256" key="7">
    <source>
        <dbReference type="ARBA" id="ARBA00022723"/>
    </source>
</evidence>
<keyword evidence="6" id="KW-0235">DNA replication</keyword>
<dbReference type="OrthoDB" id="421393at2759"/>
<dbReference type="GO" id="GO:0051539">
    <property type="term" value="F:4 iron, 4 sulfur cluster binding"/>
    <property type="evidence" value="ECO:0007669"/>
    <property type="project" value="UniProtKB-KW"/>
</dbReference>
<name>A0A2A2JI21_9BILA</name>
<comment type="similarity">
    <text evidence="2">Belongs to the eukaryotic-type primase large subunit family.</text>
</comment>
<dbReference type="Proteomes" id="UP000218231">
    <property type="component" value="Unassembled WGS sequence"/>
</dbReference>
<evidence type="ECO:0000256" key="8">
    <source>
        <dbReference type="ARBA" id="ARBA00023004"/>
    </source>
</evidence>
<keyword evidence="9" id="KW-0411">Iron-sulfur</keyword>
<keyword evidence="5" id="KW-0639">Primosome</keyword>
<dbReference type="Pfam" id="PF04104">
    <property type="entry name" value="DNA_primase_lrg"/>
    <property type="match status" value="1"/>
</dbReference>
<dbReference type="EMBL" id="LIAE01010418">
    <property type="protein sequence ID" value="PAV61350.1"/>
    <property type="molecule type" value="Genomic_DNA"/>
</dbReference>
<keyword evidence="7" id="KW-0479">Metal-binding</keyword>
<dbReference type="InterPro" id="IPR058560">
    <property type="entry name" value="DNA_primase_C"/>
</dbReference>
<proteinExistence type="inferred from homology"/>
<dbReference type="InterPro" id="IPR016558">
    <property type="entry name" value="DNA_primase_lsu_euk"/>
</dbReference>
<dbReference type="GO" id="GO:0006270">
    <property type="term" value="P:DNA replication initiation"/>
    <property type="evidence" value="ECO:0007669"/>
    <property type="project" value="TreeGrafter"/>
</dbReference>